<dbReference type="PANTHER" id="PTHR13490">
    <property type="entry name" value="MITOCHONDRIAL 28S RIBOSOMAL PROTEIN S28"/>
    <property type="match status" value="1"/>
</dbReference>
<keyword evidence="1 3" id="KW-0689">Ribosomal protein</keyword>
<dbReference type="STRING" id="1206466.K0KKE6"/>
<gene>
    <name evidence="3" type="ORF">BN7_2979</name>
</gene>
<evidence type="ECO:0000256" key="1">
    <source>
        <dbReference type="PIRNR" id="PIRNR036995"/>
    </source>
</evidence>
<protein>
    <recommendedName>
        <fullName evidence="1">Small ribosomal subunit protein mS35</fullName>
    </recommendedName>
    <alternativeName>
        <fullName evidence="1">37S ribosomal protein S24, mitochondrial</fullName>
    </alternativeName>
</protein>
<evidence type="ECO:0000259" key="2">
    <source>
        <dbReference type="Pfam" id="PF10213"/>
    </source>
</evidence>
<dbReference type="GO" id="GO:0032543">
    <property type="term" value="P:mitochondrial translation"/>
    <property type="evidence" value="ECO:0007669"/>
    <property type="project" value="UniProtKB-UniRule"/>
</dbReference>
<dbReference type="eggNOG" id="KOG3933">
    <property type="taxonomic scope" value="Eukaryota"/>
</dbReference>
<sequence>MFGIGQRSIVRSFSTSSKILNSQKPLYKTPSKWLDLNAEQVFDLHLKRKYELSLNYRKSEIELQALKKHAKEYGYTPQQLEQIYWDGDLAHAEIDGLPLNSTKIFDQPLTLDEYPEPAQVKIKNHRERRKYNRIAAYEMPHLAKYRQEYQPPKNKPINLKYTSILGEEDLPINKKVVLTLKTEELGLNNEELHKFRLISGTRYDYRNDEFKMSSEKFPETLQNTRYLLDTLKTLISESKDPNADKFLDIPLDKRHIFAKERKRKNRIKEIRKVQFPEEWKRPEDAPKVEKTVLDYLYEKREAERLASYEK</sequence>
<evidence type="ECO:0000313" key="3">
    <source>
        <dbReference type="EMBL" id="CCH43431.1"/>
    </source>
</evidence>
<comment type="similarity">
    <text evidence="1">Belongs to the mitochondrion-specific ribosomal protein mS35 family.</text>
</comment>
<dbReference type="PANTHER" id="PTHR13490:SF0">
    <property type="entry name" value="SMALL RIBOSOMAL SUBUNIT PROTEIN MS35"/>
    <property type="match status" value="1"/>
</dbReference>
<dbReference type="InterPro" id="IPR017081">
    <property type="entry name" value="Ribosomal_mS35"/>
</dbReference>
<dbReference type="FunCoup" id="K0KKE6">
    <property type="interactions" value="154"/>
</dbReference>
<name>K0KKE6_WICCF</name>
<accession>K0KKE6</accession>
<dbReference type="EMBL" id="CAIF01000078">
    <property type="protein sequence ID" value="CCH43431.1"/>
    <property type="molecule type" value="Genomic_DNA"/>
</dbReference>
<dbReference type="InterPro" id="IPR019349">
    <property type="entry name" value="Ribosomal_mS35_mit"/>
</dbReference>
<reference evidence="3 4" key="1">
    <citation type="journal article" date="2012" name="Eukaryot. Cell">
        <title>Draft genome sequence of Wickerhamomyces ciferrii NRRL Y-1031 F-60-10.</title>
        <authorList>
            <person name="Schneider J."/>
            <person name="Andrea H."/>
            <person name="Blom J."/>
            <person name="Jaenicke S."/>
            <person name="Ruckert C."/>
            <person name="Schorsch C."/>
            <person name="Szczepanowski R."/>
            <person name="Farwick M."/>
            <person name="Goesmann A."/>
            <person name="Puhler A."/>
            <person name="Schaffer S."/>
            <person name="Tauch A."/>
            <person name="Kohler T."/>
            <person name="Brinkrolf K."/>
        </authorList>
    </citation>
    <scope>NUCLEOTIDE SEQUENCE [LARGE SCALE GENOMIC DNA]</scope>
    <source>
        <strain evidence="4">ATCC 14091 / BCRC 22168 / CBS 111 / JCM 3599 / NBRC 0793 / NRRL Y-1031 F-60-10</strain>
    </source>
</reference>
<dbReference type="Proteomes" id="UP000009328">
    <property type="component" value="Unassembled WGS sequence"/>
</dbReference>
<dbReference type="PIRSF" id="PIRSF036995">
    <property type="entry name" value="RSM24"/>
    <property type="match status" value="1"/>
</dbReference>
<dbReference type="Pfam" id="PF10213">
    <property type="entry name" value="MRP-S28"/>
    <property type="match status" value="1"/>
</dbReference>
<dbReference type="InterPro" id="IPR039848">
    <property type="entry name" value="Ribosomal_mS35_mt"/>
</dbReference>
<dbReference type="AlphaFoldDB" id="K0KKE6"/>
<dbReference type="HOGENOM" id="CLU_943997_0_0_1"/>
<organism evidence="3 4">
    <name type="scientific">Wickerhamomyces ciferrii (strain ATCC 14091 / BCRC 22168 / CBS 111 / JCM 3599 / NBRC 0793 / NRRL Y-1031 F-60-10)</name>
    <name type="common">Yeast</name>
    <name type="synonym">Pichia ciferrii</name>
    <dbReference type="NCBI Taxonomy" id="1206466"/>
    <lineage>
        <taxon>Eukaryota</taxon>
        <taxon>Fungi</taxon>
        <taxon>Dikarya</taxon>
        <taxon>Ascomycota</taxon>
        <taxon>Saccharomycotina</taxon>
        <taxon>Saccharomycetes</taxon>
        <taxon>Phaffomycetales</taxon>
        <taxon>Wickerhamomycetaceae</taxon>
        <taxon>Wickerhamomyces</taxon>
    </lineage>
</organism>
<comment type="function">
    <text evidence="1">Component of the mitochondrial ribosome (mitoribosome), a dedicated translation machinery responsible for the synthesis of mitochondrial genome-encoded proteins, including at least some of the essential transmembrane subunits of the mitochondrial respiratory chain. The mitoribosomes are attached to the mitochondrial inner membrane and translation products are cotranslationally integrated into the membrane.</text>
</comment>
<keyword evidence="1" id="KW-0496">Mitochondrion</keyword>
<keyword evidence="1" id="KW-0687">Ribonucleoprotein</keyword>
<feature type="domain" description="Small ribosomal subunit protein mS35 mitochondrial conserved" evidence="2">
    <location>
        <begin position="149"/>
        <end position="280"/>
    </location>
</feature>
<comment type="caution">
    <text evidence="3">The sequence shown here is derived from an EMBL/GenBank/DDBJ whole genome shotgun (WGS) entry which is preliminary data.</text>
</comment>
<proteinExistence type="inferred from homology"/>
<comment type="subcellular location">
    <subcellularLocation>
        <location evidence="1">Mitochondrion</location>
    </subcellularLocation>
</comment>
<dbReference type="InParanoid" id="K0KKE6"/>
<dbReference type="GO" id="GO:0003735">
    <property type="term" value="F:structural constituent of ribosome"/>
    <property type="evidence" value="ECO:0007669"/>
    <property type="project" value="UniProtKB-UniRule"/>
</dbReference>
<evidence type="ECO:0000313" key="4">
    <source>
        <dbReference type="Proteomes" id="UP000009328"/>
    </source>
</evidence>
<dbReference type="GO" id="GO:0005763">
    <property type="term" value="C:mitochondrial small ribosomal subunit"/>
    <property type="evidence" value="ECO:0007669"/>
    <property type="project" value="UniProtKB-UniRule"/>
</dbReference>
<keyword evidence="4" id="KW-1185">Reference proteome</keyword>